<dbReference type="InterPro" id="IPR029058">
    <property type="entry name" value="AB_hydrolase_fold"/>
</dbReference>
<evidence type="ECO:0000313" key="2">
    <source>
        <dbReference type="EMBL" id="KAF4467473.1"/>
    </source>
</evidence>
<dbReference type="OrthoDB" id="294702at2759"/>
<dbReference type="GO" id="GO:0016787">
    <property type="term" value="F:hydrolase activity"/>
    <property type="evidence" value="ECO:0007669"/>
    <property type="project" value="UniProtKB-KW"/>
</dbReference>
<sequence length="305" mass="33137">MAATPAQTITLPDGRTLAYTVYGSSTPSHHIFYFHSYPASRLEGSLFHDAATALNLQLICPDRPGMGSSTFLPQRRLLDWPVDVLALADHLSITQFACIGTSGGGPYVMACYHKIPRSRLRAAAVLAGVWPTVLGTQGMLLESRLMLLLAPWAPGLVAAGLDFGIGKAARDKDHPEAYAAALAKSFESRPAMDRDVWRQNKNGFKDMMLENLREALKDGSTGAAHDAKVYGGDWGFLLSDVKVDEKKLLIWHGGQDQNVPFAMAEKAVALLSGCQFKAFPDDAHVSLIAGKPREFLEEVKVMLEA</sequence>
<proteinExistence type="predicted"/>
<evidence type="ECO:0000313" key="3">
    <source>
        <dbReference type="Proteomes" id="UP000554235"/>
    </source>
</evidence>
<feature type="domain" description="AB hydrolase-1" evidence="1">
    <location>
        <begin position="40"/>
        <end position="297"/>
    </location>
</feature>
<dbReference type="Gene3D" id="3.40.50.1820">
    <property type="entry name" value="alpha/beta hydrolase"/>
    <property type="match status" value="1"/>
</dbReference>
<dbReference type="Proteomes" id="UP000554235">
    <property type="component" value="Unassembled WGS sequence"/>
</dbReference>
<dbReference type="Pfam" id="PF12697">
    <property type="entry name" value="Abhydrolase_6"/>
    <property type="match status" value="1"/>
</dbReference>
<evidence type="ECO:0000259" key="1">
    <source>
        <dbReference type="Pfam" id="PF12697"/>
    </source>
</evidence>
<dbReference type="InterPro" id="IPR050471">
    <property type="entry name" value="AB_hydrolase"/>
</dbReference>
<dbReference type="PANTHER" id="PTHR43433">
    <property type="entry name" value="HYDROLASE, ALPHA/BETA FOLD FAMILY PROTEIN"/>
    <property type="match status" value="1"/>
</dbReference>
<gene>
    <name evidence="2" type="ORF">FALBO_5649</name>
</gene>
<comment type="caution">
    <text evidence="2">The sequence shown here is derived from an EMBL/GenBank/DDBJ whole genome shotgun (WGS) entry which is preliminary data.</text>
</comment>
<accession>A0A8H4LH05</accession>
<dbReference type="InterPro" id="IPR000073">
    <property type="entry name" value="AB_hydrolase_1"/>
</dbReference>
<protein>
    <submittedName>
        <fullName evidence="2">Alpha beta hydrolase</fullName>
    </submittedName>
</protein>
<keyword evidence="2" id="KW-0378">Hydrolase</keyword>
<dbReference type="EMBL" id="JAADYS010000740">
    <property type="protein sequence ID" value="KAF4467473.1"/>
    <property type="molecule type" value="Genomic_DNA"/>
</dbReference>
<organism evidence="2 3">
    <name type="scientific">Fusarium albosuccineum</name>
    <dbReference type="NCBI Taxonomy" id="1237068"/>
    <lineage>
        <taxon>Eukaryota</taxon>
        <taxon>Fungi</taxon>
        <taxon>Dikarya</taxon>
        <taxon>Ascomycota</taxon>
        <taxon>Pezizomycotina</taxon>
        <taxon>Sordariomycetes</taxon>
        <taxon>Hypocreomycetidae</taxon>
        <taxon>Hypocreales</taxon>
        <taxon>Nectriaceae</taxon>
        <taxon>Fusarium</taxon>
        <taxon>Fusarium decemcellulare species complex</taxon>
    </lineage>
</organism>
<dbReference type="AlphaFoldDB" id="A0A8H4LH05"/>
<dbReference type="SUPFAM" id="SSF53474">
    <property type="entry name" value="alpha/beta-Hydrolases"/>
    <property type="match status" value="1"/>
</dbReference>
<name>A0A8H4LH05_9HYPO</name>
<dbReference type="PANTHER" id="PTHR43433:SF10">
    <property type="entry name" value="AB HYDROLASE-1 DOMAIN-CONTAINING PROTEIN"/>
    <property type="match status" value="1"/>
</dbReference>
<keyword evidence="3" id="KW-1185">Reference proteome</keyword>
<reference evidence="2 3" key="1">
    <citation type="submission" date="2020-01" db="EMBL/GenBank/DDBJ databases">
        <title>Identification and distribution of gene clusters putatively required for synthesis of sphingolipid metabolism inhibitors in phylogenetically diverse species of the filamentous fungus Fusarium.</title>
        <authorList>
            <person name="Kim H.-S."/>
            <person name="Busman M."/>
            <person name="Brown D.W."/>
            <person name="Divon H."/>
            <person name="Uhlig S."/>
            <person name="Proctor R.H."/>
        </authorList>
    </citation>
    <scope>NUCLEOTIDE SEQUENCE [LARGE SCALE GENOMIC DNA]</scope>
    <source>
        <strain evidence="2 3">NRRL 20459</strain>
    </source>
</reference>